<dbReference type="GO" id="GO:0019677">
    <property type="term" value="P:NAD+ catabolic process"/>
    <property type="evidence" value="ECO:0007669"/>
    <property type="project" value="TreeGrafter"/>
</dbReference>
<dbReference type="GO" id="GO:0006742">
    <property type="term" value="P:NADP+ catabolic process"/>
    <property type="evidence" value="ECO:0007669"/>
    <property type="project" value="TreeGrafter"/>
</dbReference>
<evidence type="ECO:0000256" key="6">
    <source>
        <dbReference type="ARBA" id="ARBA00022801"/>
    </source>
</evidence>
<evidence type="ECO:0000256" key="7">
    <source>
        <dbReference type="ARBA" id="ARBA00022842"/>
    </source>
</evidence>
<dbReference type="GO" id="GO:0046872">
    <property type="term" value="F:metal ion binding"/>
    <property type="evidence" value="ECO:0007669"/>
    <property type="project" value="UniProtKB-KW"/>
</dbReference>
<dbReference type="InterPro" id="IPR049734">
    <property type="entry name" value="NudC-like_C"/>
</dbReference>
<dbReference type="InterPro" id="IPR015797">
    <property type="entry name" value="NUDIX_hydrolase-like_dom_sf"/>
</dbReference>
<dbReference type="PROSITE" id="PS51462">
    <property type="entry name" value="NUDIX"/>
    <property type="match status" value="1"/>
</dbReference>
<feature type="domain" description="Nudix hydrolase" evidence="11">
    <location>
        <begin position="190"/>
        <end position="319"/>
    </location>
</feature>
<name>A0A1V8ZZR5_SACPI</name>
<dbReference type="InterPro" id="IPR000086">
    <property type="entry name" value="NUDIX_hydrolase_dom"/>
</dbReference>
<dbReference type="InterPro" id="IPR020084">
    <property type="entry name" value="NUDIX_hydrolase_CS"/>
</dbReference>
<dbReference type="CDD" id="cd03429">
    <property type="entry name" value="NUDIX_NADH_pyrophosphatase_Nudt13"/>
    <property type="match status" value="1"/>
</dbReference>
<evidence type="ECO:0000256" key="3">
    <source>
        <dbReference type="ARBA" id="ARBA00009595"/>
    </source>
</evidence>
<dbReference type="Pfam" id="PF09297">
    <property type="entry name" value="Zn_ribbon_NUD"/>
    <property type="match status" value="1"/>
</dbReference>
<dbReference type="Proteomes" id="UP000192591">
    <property type="component" value="Unassembled WGS sequence"/>
</dbReference>
<comment type="catalytic activity">
    <reaction evidence="9">
        <text>a 5'-end NAD(+)-phospho-ribonucleoside in mRNA + H2O = a 5'-end phospho-adenosine-phospho-ribonucleoside in mRNA + beta-nicotinamide D-ribonucleotide + 2 H(+)</text>
        <dbReference type="Rhea" id="RHEA:60876"/>
        <dbReference type="Rhea" id="RHEA-COMP:15698"/>
        <dbReference type="Rhea" id="RHEA-COMP:15719"/>
        <dbReference type="ChEBI" id="CHEBI:14649"/>
        <dbReference type="ChEBI" id="CHEBI:15377"/>
        <dbReference type="ChEBI" id="CHEBI:15378"/>
        <dbReference type="ChEBI" id="CHEBI:144029"/>
        <dbReference type="ChEBI" id="CHEBI:144051"/>
    </reaction>
    <physiologicalReaction direction="left-to-right" evidence="9">
        <dbReference type="Rhea" id="RHEA:60877"/>
    </physiologicalReaction>
</comment>
<evidence type="ECO:0000256" key="4">
    <source>
        <dbReference type="ARBA" id="ARBA00012381"/>
    </source>
</evidence>
<evidence type="ECO:0000313" key="13">
    <source>
        <dbReference type="Proteomes" id="UP000192591"/>
    </source>
</evidence>
<dbReference type="Pfam" id="PF09296">
    <property type="entry name" value="NUDIX-like"/>
    <property type="match status" value="1"/>
</dbReference>
<comment type="caution">
    <text evidence="12">The sequence shown here is derived from an EMBL/GenBank/DDBJ whole genome shotgun (WGS) entry which is preliminary data.</text>
</comment>
<dbReference type="NCBIfam" id="NF001299">
    <property type="entry name" value="PRK00241.1"/>
    <property type="match status" value="1"/>
</dbReference>
<dbReference type="PROSITE" id="PS00893">
    <property type="entry name" value="NUDIX_BOX"/>
    <property type="match status" value="1"/>
</dbReference>
<dbReference type="AlphaFoldDB" id="A0A1V8ZZR5"/>
<protein>
    <recommendedName>
        <fullName evidence="4">NAD(+) diphosphatase</fullName>
        <ecNumber evidence="4">3.6.1.22</ecNumber>
    </recommendedName>
</protein>
<evidence type="ECO:0000259" key="11">
    <source>
        <dbReference type="PROSITE" id="PS51462"/>
    </source>
</evidence>
<accession>A0A1V8ZZR5</accession>
<dbReference type="InterPro" id="IPR015375">
    <property type="entry name" value="NADH_PPase-like_N"/>
</dbReference>
<sequence length="334" mass="36133">MSEAPFELGEVPALSRSTADRQESLRADPERLRVRWPTARVVRVDGHGRVPVPEADAVKAPPEPAIELSTLPGGAVAAELPEDAVFLGQWEDTDYWAVSGDPGPDAREVHVDTGWGLPAAVPVADGEAWIELRMHGASLDDTAAGLLTTAVALRNWHRRARHCARCGGPARLRQFGWASHCEQCGREEYPRTDPAVICLVHDDVGVNGEHVLLARQPEWPPRRYSVLAGFVEAGESLERCVEREIREEVGVAVRDVRYLGSQPWPFPRSLMTGFAARADAGAAITPADGEIAEALWLPREQVRAALAGEDPDLLLPGGSSIANVMVRAWAAAAN</sequence>
<comment type="cofactor">
    <cofactor evidence="1">
        <name>Mg(2+)</name>
        <dbReference type="ChEBI" id="CHEBI:18420"/>
    </cofactor>
</comment>
<feature type="region of interest" description="Disordered" evidence="10">
    <location>
        <begin position="1"/>
        <end position="30"/>
    </location>
</feature>
<dbReference type="GO" id="GO:0005829">
    <property type="term" value="C:cytosol"/>
    <property type="evidence" value="ECO:0007669"/>
    <property type="project" value="TreeGrafter"/>
</dbReference>
<dbReference type="Pfam" id="PF00293">
    <property type="entry name" value="NUDIX"/>
    <property type="match status" value="1"/>
</dbReference>
<proteinExistence type="inferred from homology"/>
<keyword evidence="6" id="KW-0378">Hydrolase</keyword>
<evidence type="ECO:0000256" key="8">
    <source>
        <dbReference type="ARBA" id="ARBA00023027"/>
    </source>
</evidence>
<dbReference type="EC" id="3.6.1.22" evidence="4"/>
<evidence type="ECO:0000256" key="2">
    <source>
        <dbReference type="ARBA" id="ARBA00001947"/>
    </source>
</evidence>
<gene>
    <name evidence="12" type="ORF">B1813_17865</name>
</gene>
<keyword evidence="8" id="KW-0520">NAD</keyword>
<keyword evidence="7" id="KW-0460">Magnesium</keyword>
<evidence type="ECO:0000256" key="1">
    <source>
        <dbReference type="ARBA" id="ARBA00001946"/>
    </source>
</evidence>
<keyword evidence="5" id="KW-0479">Metal-binding</keyword>
<dbReference type="InterPro" id="IPR050241">
    <property type="entry name" value="NAD-cap_RNA_hydrolase_NudC"/>
</dbReference>
<dbReference type="PANTHER" id="PTHR42904:SF6">
    <property type="entry name" value="NAD-CAPPED RNA HYDROLASE NUDT12"/>
    <property type="match status" value="1"/>
</dbReference>
<keyword evidence="13" id="KW-1185">Reference proteome</keyword>
<dbReference type="STRING" id="1962155.B1813_17865"/>
<dbReference type="InterPro" id="IPR015376">
    <property type="entry name" value="Znr_NADH_PPase"/>
</dbReference>
<dbReference type="SUPFAM" id="SSF55811">
    <property type="entry name" value="Nudix"/>
    <property type="match status" value="1"/>
</dbReference>
<comment type="cofactor">
    <cofactor evidence="2">
        <name>Zn(2+)</name>
        <dbReference type="ChEBI" id="CHEBI:29105"/>
    </cofactor>
</comment>
<feature type="compositionally biased region" description="Basic and acidic residues" evidence="10">
    <location>
        <begin position="18"/>
        <end position="30"/>
    </location>
</feature>
<dbReference type="GO" id="GO:0035529">
    <property type="term" value="F:NADH pyrophosphatase activity"/>
    <property type="evidence" value="ECO:0007669"/>
    <property type="project" value="TreeGrafter"/>
</dbReference>
<dbReference type="Gene3D" id="3.90.79.10">
    <property type="entry name" value="Nucleoside Triphosphate Pyrophosphohydrolase"/>
    <property type="match status" value="1"/>
</dbReference>
<organism evidence="12 13">
    <name type="scientific">Saccharomonospora piscinae</name>
    <dbReference type="NCBI Taxonomy" id="687388"/>
    <lineage>
        <taxon>Bacteria</taxon>
        <taxon>Bacillati</taxon>
        <taxon>Actinomycetota</taxon>
        <taxon>Actinomycetes</taxon>
        <taxon>Pseudonocardiales</taxon>
        <taxon>Pseudonocardiaceae</taxon>
        <taxon>Saccharomonospora</taxon>
    </lineage>
</organism>
<evidence type="ECO:0000256" key="5">
    <source>
        <dbReference type="ARBA" id="ARBA00022723"/>
    </source>
</evidence>
<dbReference type="EMBL" id="MWIH01000007">
    <property type="protein sequence ID" value="OQO90291.1"/>
    <property type="molecule type" value="Genomic_DNA"/>
</dbReference>
<evidence type="ECO:0000256" key="10">
    <source>
        <dbReference type="SAM" id="MobiDB-lite"/>
    </source>
</evidence>
<comment type="similarity">
    <text evidence="3">Belongs to the Nudix hydrolase family. NudC subfamily.</text>
</comment>
<dbReference type="PANTHER" id="PTHR42904">
    <property type="entry name" value="NUDIX HYDROLASE, NUDC SUBFAMILY"/>
    <property type="match status" value="1"/>
</dbReference>
<evidence type="ECO:0000313" key="12">
    <source>
        <dbReference type="EMBL" id="OQO90291.1"/>
    </source>
</evidence>
<evidence type="ECO:0000256" key="9">
    <source>
        <dbReference type="ARBA" id="ARBA00023679"/>
    </source>
</evidence>
<dbReference type="RefSeq" id="WP_081193782.1">
    <property type="nucleotide sequence ID" value="NZ_MWIH01000007.1"/>
</dbReference>
<dbReference type="Gene3D" id="3.90.79.20">
    <property type="match status" value="1"/>
</dbReference>
<reference evidence="12 13" key="1">
    <citation type="submission" date="2017-02" db="EMBL/GenBank/DDBJ databases">
        <title>Draft genome of Saccharomonospora sp. 154.</title>
        <authorList>
            <person name="Alonso-Carmona G.S."/>
            <person name="De La Haba R."/>
            <person name="Vera-Gargallo B."/>
            <person name="Sandoval-Trujillo A.H."/>
            <person name="Ramirez-Duran N."/>
            <person name="Ventosa A."/>
        </authorList>
    </citation>
    <scope>NUCLEOTIDE SEQUENCE [LARGE SCALE GENOMIC DNA]</scope>
    <source>
        <strain evidence="12 13">LRS4.154</strain>
    </source>
</reference>